<dbReference type="Pfam" id="PF21845">
    <property type="entry name" value="DUF6904"/>
    <property type="match status" value="1"/>
</dbReference>
<dbReference type="EMBL" id="JAMKBJ010000009">
    <property type="protein sequence ID" value="MCZ8537774.1"/>
    <property type="molecule type" value="Genomic_DNA"/>
</dbReference>
<dbReference type="InterPro" id="IPR054199">
    <property type="entry name" value="DUF6904"/>
</dbReference>
<accession>A0A9X3LJP7</accession>
<sequence>MLSITHTPNFTGALIRGDYWDLDEVNQAINQVIGDEKKYYDWAGSRKRILDVAIFIQQASRAEHHVDFVANGLNKETMKQHEIVTSEKNIYYSVEVLWPELIFTVIALNDFVRLYTSKHPHPTLDVHVTTLRKFQSVVGEALQSVMTKEEHNQFMKILSSNETNVQEYAVQFVDMLNLSYIDLTKEQREKGLGKLALKLAVQDKDYHAVRNQVIKSANPTKSDIHDMSITKEYPEKIEW</sequence>
<dbReference type="RefSeq" id="WP_269926843.1">
    <property type="nucleotide sequence ID" value="NZ_JAMKBJ010000009.1"/>
</dbReference>
<keyword evidence="2" id="KW-1185">Reference proteome</keyword>
<organism evidence="1 2">
    <name type="scientific">Paenisporosarcina quisquiliarum</name>
    <dbReference type="NCBI Taxonomy" id="365346"/>
    <lineage>
        <taxon>Bacteria</taxon>
        <taxon>Bacillati</taxon>
        <taxon>Bacillota</taxon>
        <taxon>Bacilli</taxon>
        <taxon>Bacillales</taxon>
        <taxon>Caryophanaceae</taxon>
        <taxon>Paenisporosarcina</taxon>
    </lineage>
</organism>
<name>A0A9X3LJP7_9BACL</name>
<evidence type="ECO:0000313" key="2">
    <source>
        <dbReference type="Proteomes" id="UP001152173"/>
    </source>
</evidence>
<gene>
    <name evidence="1" type="ORF">M9R32_11320</name>
</gene>
<comment type="caution">
    <text evidence="1">The sequence shown here is derived from an EMBL/GenBank/DDBJ whole genome shotgun (WGS) entry which is preliminary data.</text>
</comment>
<evidence type="ECO:0000313" key="1">
    <source>
        <dbReference type="EMBL" id="MCZ8537774.1"/>
    </source>
</evidence>
<reference evidence="1" key="1">
    <citation type="submission" date="2022-05" db="EMBL/GenBank/DDBJ databases">
        <authorList>
            <person name="Colautti A."/>
            <person name="Iacumin L."/>
        </authorList>
    </citation>
    <scope>NUCLEOTIDE SEQUENCE</scope>
    <source>
        <strain evidence="1">SK 55</strain>
    </source>
</reference>
<proteinExistence type="predicted"/>
<protein>
    <submittedName>
        <fullName evidence="1">Uncharacterized protein</fullName>
    </submittedName>
</protein>
<dbReference type="AlphaFoldDB" id="A0A9X3LJP7"/>
<dbReference type="Proteomes" id="UP001152173">
    <property type="component" value="Unassembled WGS sequence"/>
</dbReference>